<organism evidence="1 2">
    <name type="scientific">Ideonella livida</name>
    <dbReference type="NCBI Taxonomy" id="2707176"/>
    <lineage>
        <taxon>Bacteria</taxon>
        <taxon>Pseudomonadati</taxon>
        <taxon>Pseudomonadota</taxon>
        <taxon>Betaproteobacteria</taxon>
        <taxon>Burkholderiales</taxon>
        <taxon>Sphaerotilaceae</taxon>
        <taxon>Ideonella</taxon>
    </lineage>
</organism>
<keyword evidence="2" id="KW-1185">Reference proteome</keyword>
<dbReference type="EMBL" id="JAAGOH010000001">
    <property type="protein sequence ID" value="NDY89744.1"/>
    <property type="molecule type" value="Genomic_DNA"/>
</dbReference>
<dbReference type="RefSeq" id="WP_163455597.1">
    <property type="nucleotide sequence ID" value="NZ_JAAGOH010000001.1"/>
</dbReference>
<accession>A0A7C9THK2</accession>
<reference evidence="1 2" key="1">
    <citation type="submission" date="2020-02" db="EMBL/GenBank/DDBJ databases">
        <title>Ideonella bacterium strain TBM-1.</title>
        <authorList>
            <person name="Chen W.-M."/>
        </authorList>
    </citation>
    <scope>NUCLEOTIDE SEQUENCE [LARGE SCALE GENOMIC DNA]</scope>
    <source>
        <strain evidence="1 2">TBM-1</strain>
    </source>
</reference>
<gene>
    <name evidence="1" type="ORF">G3A44_00890</name>
</gene>
<protein>
    <submittedName>
        <fullName evidence="1">Uncharacterized protein</fullName>
    </submittedName>
</protein>
<dbReference type="AlphaFoldDB" id="A0A7C9THK2"/>
<sequence length="224" mass="25299">MIHYHGTPLTPRAQLLKMGGKCFCVSAAEPRDLDVCLRIGQSVMLDNGAFSVHTRGIPFDLPGFYEWIEPHLAHPHWAVVPDAIDGTVEQQRAMVKTWPFRRSLGLPVWHMGLPVDYLLELCDEWERVCFGSTAQFWQIGTDAWCRRMDEAFNALAKRGPLPWVHGLRMLGQSSGPWPLASADSVNVARNFKDYGKCADCMAHRIDSTNPPTLWTERPIQEALC</sequence>
<evidence type="ECO:0000313" key="1">
    <source>
        <dbReference type="EMBL" id="NDY89744.1"/>
    </source>
</evidence>
<name>A0A7C9THK2_9BURK</name>
<dbReference type="Proteomes" id="UP000484255">
    <property type="component" value="Unassembled WGS sequence"/>
</dbReference>
<evidence type="ECO:0000313" key="2">
    <source>
        <dbReference type="Proteomes" id="UP000484255"/>
    </source>
</evidence>
<proteinExistence type="predicted"/>
<comment type="caution">
    <text evidence="1">The sequence shown here is derived from an EMBL/GenBank/DDBJ whole genome shotgun (WGS) entry which is preliminary data.</text>
</comment>